<evidence type="ECO:0000313" key="4">
    <source>
        <dbReference type="Proteomes" id="UP001165190"/>
    </source>
</evidence>
<evidence type="ECO:0000259" key="2">
    <source>
        <dbReference type="Pfam" id="PF14244"/>
    </source>
</evidence>
<gene>
    <name evidence="3" type="ORF">HRI_000520900</name>
</gene>
<keyword evidence="4" id="KW-1185">Reference proteome</keyword>
<proteinExistence type="predicted"/>
<dbReference type="PANTHER" id="PTHR37610:SF97">
    <property type="entry name" value="RETROTRANSPOSON GAG DOMAIN-CONTAINING PROTEIN"/>
    <property type="match status" value="1"/>
</dbReference>
<dbReference type="Pfam" id="PF03732">
    <property type="entry name" value="Retrotrans_gag"/>
    <property type="match status" value="1"/>
</dbReference>
<name>A0A9W7H2A6_HIBTR</name>
<organism evidence="3 4">
    <name type="scientific">Hibiscus trionum</name>
    <name type="common">Flower of an hour</name>
    <dbReference type="NCBI Taxonomy" id="183268"/>
    <lineage>
        <taxon>Eukaryota</taxon>
        <taxon>Viridiplantae</taxon>
        <taxon>Streptophyta</taxon>
        <taxon>Embryophyta</taxon>
        <taxon>Tracheophyta</taxon>
        <taxon>Spermatophyta</taxon>
        <taxon>Magnoliopsida</taxon>
        <taxon>eudicotyledons</taxon>
        <taxon>Gunneridae</taxon>
        <taxon>Pentapetalae</taxon>
        <taxon>rosids</taxon>
        <taxon>malvids</taxon>
        <taxon>Malvales</taxon>
        <taxon>Malvaceae</taxon>
        <taxon>Malvoideae</taxon>
        <taxon>Hibiscus</taxon>
    </lineage>
</organism>
<feature type="domain" description="Retrotransposon gag" evidence="1">
    <location>
        <begin position="86"/>
        <end position="193"/>
    </location>
</feature>
<dbReference type="Proteomes" id="UP001165190">
    <property type="component" value="Unassembled WGS sequence"/>
</dbReference>
<reference evidence="3" key="1">
    <citation type="submission" date="2023-05" db="EMBL/GenBank/DDBJ databases">
        <title>Genome and transcriptome analyses reveal genes involved in the formation of fine ridges on petal epidermal cells in Hibiscus trionum.</title>
        <authorList>
            <person name="Koshimizu S."/>
            <person name="Masuda S."/>
            <person name="Ishii T."/>
            <person name="Shirasu K."/>
            <person name="Hoshino A."/>
            <person name="Arita M."/>
        </authorList>
    </citation>
    <scope>NUCLEOTIDE SEQUENCE</scope>
    <source>
        <strain evidence="3">Hamamatsu line</strain>
    </source>
</reference>
<evidence type="ECO:0000313" key="3">
    <source>
        <dbReference type="EMBL" id="GMI68516.1"/>
    </source>
</evidence>
<sequence>MADSESLSDQFNNGSNPYYLHQSDNPGMVLVTQPLTNDNYNSWKRSMLMALSAKNKTGFIDGSIPAPTSSSTQFNAWTRANNLVNSWILNSVSKDIAASLLYHSTAATIWKDLEDRFHQTNGPRVFHLKKKLGELSQGSVSVSTYYTQLKILWDELSSVKPLCSCSKCDCGGVQKMLDEHQKELTMQFLMGLNESYASIRAQILLMDPFPSMSKVFSWILQEENQRSIVIHSSVPEPTFAIKASVAKKSRPRCSHCSMLGHTKDKCYKLHGYPPGYNSRSKQNSLVHSNAVAAPDGSATNDSLTTK</sequence>
<dbReference type="PANTHER" id="PTHR37610">
    <property type="entry name" value="CCHC-TYPE DOMAIN-CONTAINING PROTEIN"/>
    <property type="match status" value="1"/>
</dbReference>
<evidence type="ECO:0008006" key="5">
    <source>
        <dbReference type="Google" id="ProtNLM"/>
    </source>
</evidence>
<dbReference type="Pfam" id="PF14244">
    <property type="entry name" value="Retrotran_gag_3"/>
    <property type="match status" value="1"/>
</dbReference>
<evidence type="ECO:0000259" key="1">
    <source>
        <dbReference type="Pfam" id="PF03732"/>
    </source>
</evidence>
<comment type="caution">
    <text evidence="3">The sequence shown here is derived from an EMBL/GenBank/DDBJ whole genome shotgun (WGS) entry which is preliminary data.</text>
</comment>
<dbReference type="InterPro" id="IPR005162">
    <property type="entry name" value="Retrotrans_gag_dom"/>
</dbReference>
<dbReference type="AlphaFoldDB" id="A0A9W7H2A6"/>
<accession>A0A9W7H2A6</accession>
<feature type="domain" description="Retrotransposon Copia-like N-terminal" evidence="2">
    <location>
        <begin position="21"/>
        <end position="67"/>
    </location>
</feature>
<dbReference type="OrthoDB" id="999366at2759"/>
<dbReference type="EMBL" id="BSYR01000006">
    <property type="protein sequence ID" value="GMI68516.1"/>
    <property type="molecule type" value="Genomic_DNA"/>
</dbReference>
<protein>
    <recommendedName>
        <fullName evidence="5">Retrotransposon Copia-like N-terminal domain-containing protein</fullName>
    </recommendedName>
</protein>
<dbReference type="InterPro" id="IPR029472">
    <property type="entry name" value="Copia-like_N"/>
</dbReference>